<sequence length="428" mass="47537">MCNLFWYLYKWASDSRIHRDPTPPTMDTPSTPVSVSSSRSRSTSSSPSTYGGEDTSFTSLDQSTAPSTVESCCSDPGSPRILTEEIIARGSDELKMLEGARMQATSEEPEDLAQHKERIAVNACARQNRYWFSKMKAVFKEIDDQTACIPRKDPFRFLDLGCCPGGFSSYILNKNPFAQGLGISSENETGGHPFLVEKRHQARFKVHYADLTYYRLGPLPASVVRGSTKSLRALPFDCNKRFDVVLLDGKQIHRDPKSNISDRFFVSELIIGLQAIKKGGTLVVRLIDPESVETAKLLHMFDLLASSLDTFKPRTMHVARSTFYAVIKGVGEGPKGGSLPHFINKLKELWVDLSLGGTEGAGRSLCHEDLDFIISIDELKATKNLDRLIKLSRAVWEVQAKALMGQPEPEKPSSFDELLARPPGIFVN</sequence>
<dbReference type="CDD" id="cd02440">
    <property type="entry name" value="AdoMet_MTases"/>
    <property type="match status" value="1"/>
</dbReference>
<accession>A0AAD2HS16</accession>
<dbReference type="GO" id="GO:0032259">
    <property type="term" value="P:methylation"/>
    <property type="evidence" value="ECO:0007669"/>
    <property type="project" value="InterPro"/>
</dbReference>
<dbReference type="Gene3D" id="3.40.50.12760">
    <property type="match status" value="1"/>
</dbReference>
<evidence type="ECO:0000259" key="2">
    <source>
        <dbReference type="Pfam" id="PF01728"/>
    </source>
</evidence>
<dbReference type="Pfam" id="PF01728">
    <property type="entry name" value="FtsJ"/>
    <property type="match status" value="1"/>
</dbReference>
<organism evidence="3 4">
    <name type="scientific">Mycena citricolor</name>
    <dbReference type="NCBI Taxonomy" id="2018698"/>
    <lineage>
        <taxon>Eukaryota</taxon>
        <taxon>Fungi</taxon>
        <taxon>Dikarya</taxon>
        <taxon>Basidiomycota</taxon>
        <taxon>Agaricomycotina</taxon>
        <taxon>Agaricomycetes</taxon>
        <taxon>Agaricomycetidae</taxon>
        <taxon>Agaricales</taxon>
        <taxon>Marasmiineae</taxon>
        <taxon>Mycenaceae</taxon>
        <taxon>Mycena</taxon>
    </lineage>
</organism>
<keyword evidence="4" id="KW-1185">Reference proteome</keyword>
<gene>
    <name evidence="3" type="ORF">MYCIT1_LOCUS30810</name>
</gene>
<dbReference type="EMBL" id="CAVNYO010000440">
    <property type="protein sequence ID" value="CAK5280321.1"/>
    <property type="molecule type" value="Genomic_DNA"/>
</dbReference>
<dbReference type="SUPFAM" id="SSF53335">
    <property type="entry name" value="S-adenosyl-L-methionine-dependent methyltransferases"/>
    <property type="match status" value="1"/>
</dbReference>
<protein>
    <recommendedName>
        <fullName evidence="2">Ribosomal RNA methyltransferase FtsJ domain-containing protein</fullName>
    </recommendedName>
</protein>
<feature type="region of interest" description="Disordered" evidence="1">
    <location>
        <begin position="17"/>
        <end position="79"/>
    </location>
</feature>
<comment type="caution">
    <text evidence="3">The sequence shown here is derived from an EMBL/GenBank/DDBJ whole genome shotgun (WGS) entry which is preliminary data.</text>
</comment>
<evidence type="ECO:0000313" key="4">
    <source>
        <dbReference type="Proteomes" id="UP001295794"/>
    </source>
</evidence>
<dbReference type="InterPro" id="IPR002877">
    <property type="entry name" value="RNA_MeTrfase_FtsJ_dom"/>
</dbReference>
<feature type="compositionally biased region" description="Low complexity" evidence="1">
    <location>
        <begin position="25"/>
        <end position="49"/>
    </location>
</feature>
<feature type="compositionally biased region" description="Polar residues" evidence="1">
    <location>
        <begin position="55"/>
        <end position="71"/>
    </location>
</feature>
<feature type="domain" description="Ribosomal RNA methyltransferase FtsJ" evidence="2">
    <location>
        <begin position="140"/>
        <end position="328"/>
    </location>
</feature>
<dbReference type="AlphaFoldDB" id="A0AAD2HS16"/>
<dbReference type="Proteomes" id="UP001295794">
    <property type="component" value="Unassembled WGS sequence"/>
</dbReference>
<evidence type="ECO:0000313" key="3">
    <source>
        <dbReference type="EMBL" id="CAK5280321.1"/>
    </source>
</evidence>
<proteinExistence type="predicted"/>
<name>A0AAD2HS16_9AGAR</name>
<dbReference type="GO" id="GO:0008168">
    <property type="term" value="F:methyltransferase activity"/>
    <property type="evidence" value="ECO:0007669"/>
    <property type="project" value="InterPro"/>
</dbReference>
<reference evidence="3" key="1">
    <citation type="submission" date="2023-11" db="EMBL/GenBank/DDBJ databases">
        <authorList>
            <person name="De Vega J J."/>
            <person name="De Vega J J."/>
        </authorList>
    </citation>
    <scope>NUCLEOTIDE SEQUENCE</scope>
</reference>
<evidence type="ECO:0000256" key="1">
    <source>
        <dbReference type="SAM" id="MobiDB-lite"/>
    </source>
</evidence>
<dbReference type="InterPro" id="IPR029063">
    <property type="entry name" value="SAM-dependent_MTases_sf"/>
</dbReference>